<evidence type="ECO:0000313" key="3">
    <source>
        <dbReference type="Proteomes" id="UP000018680"/>
    </source>
</evidence>
<evidence type="ECO:0000313" key="2">
    <source>
        <dbReference type="EMBL" id="AHC13625.1"/>
    </source>
</evidence>
<dbReference type="RefSeq" id="WP_024266558.1">
    <property type="nucleotide sequence ID" value="NC_023035.1"/>
</dbReference>
<dbReference type="STRING" id="1307761.L21SP2_0181"/>
<gene>
    <name evidence="2" type="ORF">L21SP2_0181</name>
</gene>
<dbReference type="GO" id="GO:0016747">
    <property type="term" value="F:acyltransferase activity, transferring groups other than amino-acyl groups"/>
    <property type="evidence" value="ECO:0007669"/>
    <property type="project" value="InterPro"/>
</dbReference>
<reference evidence="2 3" key="1">
    <citation type="journal article" date="2015" name="Stand. Genomic Sci.">
        <title>Complete genome sequence and description of Salinispira pacifica gen. nov., sp. nov., a novel spirochaete isolated form a hypersaline microbial mat.</title>
        <authorList>
            <person name="Ben Hania W."/>
            <person name="Joseph M."/>
            <person name="Schumann P."/>
            <person name="Bunk B."/>
            <person name="Fiebig A."/>
            <person name="Sproer C."/>
            <person name="Klenk H.P."/>
            <person name="Fardeau M.L."/>
            <person name="Spring S."/>
        </authorList>
    </citation>
    <scope>NUCLEOTIDE SEQUENCE [LARGE SCALE GENOMIC DNA]</scope>
    <source>
        <strain evidence="2 3">L21-RPul-D2</strain>
    </source>
</reference>
<accession>V5WDE6</accession>
<dbReference type="CDD" id="cd04301">
    <property type="entry name" value="NAT_SF"/>
    <property type="match status" value="1"/>
</dbReference>
<dbReference type="OrthoDB" id="367880at2"/>
<dbReference type="Pfam" id="PF03682">
    <property type="entry name" value="UPF0158"/>
    <property type="match status" value="1"/>
</dbReference>
<name>V5WDE6_9SPIO</name>
<dbReference type="AlphaFoldDB" id="V5WDE6"/>
<organism evidence="2 3">
    <name type="scientific">Salinispira pacifica</name>
    <dbReference type="NCBI Taxonomy" id="1307761"/>
    <lineage>
        <taxon>Bacteria</taxon>
        <taxon>Pseudomonadati</taxon>
        <taxon>Spirochaetota</taxon>
        <taxon>Spirochaetia</taxon>
        <taxon>Spirochaetales</taxon>
        <taxon>Spirochaetaceae</taxon>
        <taxon>Salinispira</taxon>
    </lineage>
</organism>
<dbReference type="InterPro" id="IPR016181">
    <property type="entry name" value="Acyl_CoA_acyltransferase"/>
</dbReference>
<dbReference type="PROSITE" id="PS51186">
    <property type="entry name" value="GNAT"/>
    <property type="match status" value="1"/>
</dbReference>
<feature type="domain" description="N-acetyltransferase" evidence="1">
    <location>
        <begin position="156"/>
        <end position="309"/>
    </location>
</feature>
<keyword evidence="3" id="KW-1185">Reference proteome</keyword>
<proteinExistence type="predicted"/>
<dbReference type="Gene3D" id="3.40.630.30">
    <property type="match status" value="1"/>
</dbReference>
<sequence>MNQSANLSSELVDQIIFGMENQEHSYFLDLDSLEIISDSEFNPDHDPEENSGDLVPIPDWESVDGYNLMEGFVAGLKNPLAREQLRRILQSGRGVFRQFKNALKELPEVEKLWFAYKDREMKRHVLEWFNTVRESRGLEALKAEIPETEDLVLSDFEIHEVEEAQELQQASDLDKAAFSLVFTDPKEAAYWYSFRRDHLPSPESADEGCLVLGVYNPGAELCGFLWALHDEISPNKVVAHILQLYVDPGYRGLGIAGTLLEHYLHECASDDVRQVHFENWAGVGFLGPMLERHGFRELSTIYTAFPDPV</sequence>
<evidence type="ECO:0000259" key="1">
    <source>
        <dbReference type="PROSITE" id="PS51186"/>
    </source>
</evidence>
<dbReference type="KEGG" id="slr:L21SP2_0181"/>
<dbReference type="EMBL" id="CP006939">
    <property type="protein sequence ID" value="AHC13625.1"/>
    <property type="molecule type" value="Genomic_DNA"/>
</dbReference>
<dbReference type="InterPro" id="IPR005361">
    <property type="entry name" value="UPF0158"/>
</dbReference>
<dbReference type="Pfam" id="PF00583">
    <property type="entry name" value="Acetyltransf_1"/>
    <property type="match status" value="1"/>
</dbReference>
<protein>
    <recommendedName>
        <fullName evidence="1">N-acetyltransferase domain-containing protein</fullName>
    </recommendedName>
</protein>
<dbReference type="SUPFAM" id="SSF55729">
    <property type="entry name" value="Acyl-CoA N-acyltransferases (Nat)"/>
    <property type="match status" value="1"/>
</dbReference>
<dbReference type="InterPro" id="IPR000182">
    <property type="entry name" value="GNAT_dom"/>
</dbReference>
<dbReference type="HOGENOM" id="CLU_073846_0_0_12"/>
<dbReference type="Proteomes" id="UP000018680">
    <property type="component" value="Chromosome"/>
</dbReference>
<dbReference type="eggNOG" id="COG0456">
    <property type="taxonomic scope" value="Bacteria"/>
</dbReference>